<dbReference type="InterPro" id="IPR017853">
    <property type="entry name" value="GH"/>
</dbReference>
<dbReference type="RefSeq" id="WP_113034351.1">
    <property type="nucleotide sequence ID" value="NZ_QMFB01000020.1"/>
</dbReference>
<sequence>MELNSSSANRSQQGVGTIKMTIEGTSAGFAERLRAIVKRRIEERSGARLLDRGQEGELTIACSIQTGVGSEGFRIDGGPGNEIRIIGNDIRGLLYGAGKFLHSSLYTQDGLVPSTWRGSSQPRGSVRGMYLASHFFNWYQVAPEAEIREYLEDLALWGVNTIALVFPIVNLYGWEDAETDNVFVQLHKAYRTAKELGLDIGLTVAPNQDFKLPRAAFAALPNPDPLGRRGNHGNNICPSIPGAQEYILENMREAFHRLKEVELDYLCVWPYDEGGCACQACSPWGANGYVRISRAVIETAGSVFPKLKVILSTWMFDTPYEGEWEGLAEVLREQNGWADYILADAHEDFPAYPLEQEVPGGLPLLNFPEISMWGLFPWGGYGATPLPKRFEALWNQVKHKVTGGIPYSEGIYEDINKVVISMFYWDADYTAEEILEQYIAYEFSHEVVSDVMKLIRFIENNQVTVAYGGWAAVEDAEEAYRLANRVDALLPQRAKSSWRWRILYIRALLDKIRYAAVPEGKWPWPQQQNWGPLLKGNLQAEEAMKELIQIYHCMIEDDGTYVQHSWVRPPV</sequence>
<evidence type="ECO:0000313" key="1">
    <source>
        <dbReference type="EMBL" id="RAV16691.1"/>
    </source>
</evidence>
<reference evidence="1 2" key="1">
    <citation type="journal article" date="2009" name="Int. J. Syst. Evol. Microbiol.">
        <title>Paenibacillus contaminans sp. nov., isolated from a contaminated laboratory plate.</title>
        <authorList>
            <person name="Chou J.H."/>
            <person name="Lee J.H."/>
            <person name="Lin M.C."/>
            <person name="Chang P.S."/>
            <person name="Arun A.B."/>
            <person name="Young C.C."/>
            <person name="Chen W.M."/>
        </authorList>
    </citation>
    <scope>NUCLEOTIDE SEQUENCE [LARGE SCALE GENOMIC DNA]</scope>
    <source>
        <strain evidence="1 2">CKOBP-6</strain>
    </source>
</reference>
<protein>
    <recommendedName>
        <fullName evidence="3">Beta-hexosaminidase bacterial type N-terminal domain-containing protein</fullName>
    </recommendedName>
</protein>
<dbReference type="EMBL" id="QMFB01000020">
    <property type="protein sequence ID" value="RAV16691.1"/>
    <property type="molecule type" value="Genomic_DNA"/>
</dbReference>
<organism evidence="1 2">
    <name type="scientific">Paenibacillus contaminans</name>
    <dbReference type="NCBI Taxonomy" id="450362"/>
    <lineage>
        <taxon>Bacteria</taxon>
        <taxon>Bacillati</taxon>
        <taxon>Bacillota</taxon>
        <taxon>Bacilli</taxon>
        <taxon>Bacillales</taxon>
        <taxon>Paenibacillaceae</taxon>
        <taxon>Paenibacillus</taxon>
    </lineage>
</organism>
<comment type="caution">
    <text evidence="1">The sequence shown here is derived from an EMBL/GenBank/DDBJ whole genome shotgun (WGS) entry which is preliminary data.</text>
</comment>
<dbReference type="AlphaFoldDB" id="A0A329M9N1"/>
<name>A0A329M9N1_9BACL</name>
<dbReference type="Proteomes" id="UP000250369">
    <property type="component" value="Unassembled WGS sequence"/>
</dbReference>
<dbReference type="OrthoDB" id="2498910at2"/>
<accession>A0A329M9N1</accession>
<evidence type="ECO:0000313" key="2">
    <source>
        <dbReference type="Proteomes" id="UP000250369"/>
    </source>
</evidence>
<keyword evidence="2" id="KW-1185">Reference proteome</keyword>
<dbReference type="SUPFAM" id="SSF51445">
    <property type="entry name" value="(Trans)glycosidases"/>
    <property type="match status" value="1"/>
</dbReference>
<proteinExistence type="predicted"/>
<evidence type="ECO:0008006" key="3">
    <source>
        <dbReference type="Google" id="ProtNLM"/>
    </source>
</evidence>
<gene>
    <name evidence="1" type="ORF">DQG23_28035</name>
</gene>